<dbReference type="EMBL" id="CP038449">
    <property type="protein sequence ID" value="QJT41237.1"/>
    <property type="molecule type" value="Genomic_DNA"/>
</dbReference>
<accession>A0ABX6NXX6</accession>
<reference evidence="1 2" key="1">
    <citation type="submission" date="2019-03" db="EMBL/GenBank/DDBJ databases">
        <title>Novel transposon Tn6433 accelerates the dissemination of tet(E) in Aeromonas from aerobic biofilm under oxytetracycline stress.</title>
        <authorList>
            <person name="Shi Y."/>
            <person name="Tian Z."/>
            <person name="Zhang Y."/>
            <person name="Zhang H."/>
            <person name="Yang M."/>
        </authorList>
    </citation>
    <scope>NUCLEOTIDE SEQUENCE [LARGE SCALE GENOMIC DNA]</scope>
    <source>
        <strain evidence="1 2">R50-22</strain>
        <plasmid evidence="2">paeme5</plasmid>
    </source>
</reference>
<gene>
    <name evidence="1" type="ORF">E4188_22320</name>
</gene>
<geneLocation type="plasmid" evidence="2">
    <name>paeme5</name>
</geneLocation>
<protein>
    <submittedName>
        <fullName evidence="1">Uncharacterized protein</fullName>
    </submittedName>
</protein>
<sequence length="128" mass="14258">MCINTISQLNVGTLLKAGGTSVISAGLVEMLKCQRRSTLDTEKYLYRSGDGFEFRVDLSGTSPRATLIRGVLLNSNNSVLCYIDQVAMKGYQVKEVVRIGEETHIDKSNSGRLFRNLRDLSAITKMYF</sequence>
<dbReference type="RefSeq" id="WP_171270039.1">
    <property type="nucleotide sequence ID" value="NZ_CP038446.1"/>
</dbReference>
<keyword evidence="1" id="KW-0614">Plasmid</keyword>
<evidence type="ECO:0000313" key="2">
    <source>
        <dbReference type="Proteomes" id="UP000502657"/>
    </source>
</evidence>
<proteinExistence type="predicted"/>
<evidence type="ECO:0000313" key="1">
    <source>
        <dbReference type="EMBL" id="QJT41237.1"/>
    </source>
</evidence>
<name>A0ABX6NXX6_AERME</name>
<dbReference type="Proteomes" id="UP000502657">
    <property type="component" value="Plasmid pAeme5"/>
</dbReference>
<organism evidence="1 2">
    <name type="scientific">Aeromonas media</name>
    <dbReference type="NCBI Taxonomy" id="651"/>
    <lineage>
        <taxon>Bacteria</taxon>
        <taxon>Pseudomonadati</taxon>
        <taxon>Pseudomonadota</taxon>
        <taxon>Gammaproteobacteria</taxon>
        <taxon>Aeromonadales</taxon>
        <taxon>Aeromonadaceae</taxon>
        <taxon>Aeromonas</taxon>
    </lineage>
</organism>
<keyword evidence="2" id="KW-1185">Reference proteome</keyword>